<dbReference type="EMBL" id="MNCJ02000332">
    <property type="protein sequence ID" value="KAF5757257.1"/>
    <property type="molecule type" value="Genomic_DNA"/>
</dbReference>
<keyword evidence="3" id="KW-1185">Reference proteome</keyword>
<dbReference type="InParanoid" id="A0A251RSQ2"/>
<reference evidence="2" key="2">
    <citation type="submission" date="2017-02" db="EMBL/GenBank/DDBJ databases">
        <title>Sunflower complete genome.</title>
        <authorList>
            <person name="Langlade N."/>
            <person name="Munos S."/>
        </authorList>
    </citation>
    <scope>NUCLEOTIDE SEQUENCE [LARGE SCALE GENOMIC DNA]</scope>
    <source>
        <tissue evidence="2">Leaves</tissue>
    </source>
</reference>
<dbReference type="AlphaFoldDB" id="A0A251RSQ2"/>
<accession>A0A251RSQ2</accession>
<reference evidence="1" key="3">
    <citation type="submission" date="2020-06" db="EMBL/GenBank/DDBJ databases">
        <title>Helianthus annuus Genome sequencing and assembly Release 2.</title>
        <authorList>
            <person name="Gouzy J."/>
            <person name="Langlade N."/>
            <person name="Munos S."/>
        </authorList>
    </citation>
    <scope>NUCLEOTIDE SEQUENCE</scope>
    <source>
        <tissue evidence="1">Leaves</tissue>
    </source>
</reference>
<proteinExistence type="predicted"/>
<evidence type="ECO:0000313" key="1">
    <source>
        <dbReference type="EMBL" id="KAF5757257.1"/>
    </source>
</evidence>
<dbReference type="Proteomes" id="UP000215914">
    <property type="component" value="Chromosome 17"/>
</dbReference>
<organism evidence="2 3">
    <name type="scientific">Helianthus annuus</name>
    <name type="common">Common sunflower</name>
    <dbReference type="NCBI Taxonomy" id="4232"/>
    <lineage>
        <taxon>Eukaryota</taxon>
        <taxon>Viridiplantae</taxon>
        <taxon>Streptophyta</taxon>
        <taxon>Embryophyta</taxon>
        <taxon>Tracheophyta</taxon>
        <taxon>Spermatophyta</taxon>
        <taxon>Magnoliopsida</taxon>
        <taxon>eudicotyledons</taxon>
        <taxon>Gunneridae</taxon>
        <taxon>Pentapetalae</taxon>
        <taxon>asterids</taxon>
        <taxon>campanulids</taxon>
        <taxon>Asterales</taxon>
        <taxon>Asteraceae</taxon>
        <taxon>Asteroideae</taxon>
        <taxon>Heliantheae alliance</taxon>
        <taxon>Heliantheae</taxon>
        <taxon>Helianthus</taxon>
    </lineage>
</organism>
<reference evidence="1 3" key="1">
    <citation type="journal article" date="2017" name="Nature">
        <title>The sunflower genome provides insights into oil metabolism, flowering and Asterid evolution.</title>
        <authorList>
            <person name="Badouin H."/>
            <person name="Gouzy J."/>
            <person name="Grassa C.J."/>
            <person name="Murat F."/>
            <person name="Staton S.E."/>
            <person name="Cottret L."/>
            <person name="Lelandais-Briere C."/>
            <person name="Owens G.L."/>
            <person name="Carrere S."/>
            <person name="Mayjonade B."/>
            <person name="Legrand L."/>
            <person name="Gill N."/>
            <person name="Kane N.C."/>
            <person name="Bowers J.E."/>
            <person name="Hubner S."/>
            <person name="Bellec A."/>
            <person name="Berard A."/>
            <person name="Berges H."/>
            <person name="Blanchet N."/>
            <person name="Boniface M.C."/>
            <person name="Brunel D."/>
            <person name="Catrice O."/>
            <person name="Chaidir N."/>
            <person name="Claudel C."/>
            <person name="Donnadieu C."/>
            <person name="Faraut T."/>
            <person name="Fievet G."/>
            <person name="Helmstetter N."/>
            <person name="King M."/>
            <person name="Knapp S.J."/>
            <person name="Lai Z."/>
            <person name="Le Paslier M.C."/>
            <person name="Lippi Y."/>
            <person name="Lorenzon L."/>
            <person name="Mandel J.R."/>
            <person name="Marage G."/>
            <person name="Marchand G."/>
            <person name="Marquand E."/>
            <person name="Bret-Mestries E."/>
            <person name="Morien E."/>
            <person name="Nambeesan S."/>
            <person name="Nguyen T."/>
            <person name="Pegot-Espagnet P."/>
            <person name="Pouilly N."/>
            <person name="Raftis F."/>
            <person name="Sallet E."/>
            <person name="Schiex T."/>
            <person name="Thomas J."/>
            <person name="Vandecasteele C."/>
            <person name="Vares D."/>
            <person name="Vear F."/>
            <person name="Vautrin S."/>
            <person name="Crespi M."/>
            <person name="Mangin B."/>
            <person name="Burke J.M."/>
            <person name="Salse J."/>
            <person name="Munos S."/>
            <person name="Vincourt P."/>
            <person name="Rieseberg L.H."/>
            <person name="Langlade N.B."/>
        </authorList>
    </citation>
    <scope>NUCLEOTIDE SEQUENCE [LARGE SCALE GENOMIC DNA]</scope>
    <source>
        <strain evidence="3">cv. SF193</strain>
        <tissue evidence="1">Leaves</tissue>
    </source>
</reference>
<evidence type="ECO:0000313" key="2">
    <source>
        <dbReference type="EMBL" id="OTF87382.1"/>
    </source>
</evidence>
<evidence type="ECO:0000313" key="3">
    <source>
        <dbReference type="Proteomes" id="UP000215914"/>
    </source>
</evidence>
<sequence length="63" mass="7597">MCITWYKRGMQLRGVEGVSLEAIRRPDYRLRHRSVVERERVREGKRVEVLRMKMNDKECADGF</sequence>
<name>A0A251RSQ2_HELAN</name>
<gene>
    <name evidence="2" type="ORF">HannXRQ_Chr17g0561181</name>
    <name evidence="1" type="ORF">HanXRQr2_Chr17g0824511</name>
</gene>
<dbReference type="EMBL" id="CM007906">
    <property type="protein sequence ID" value="OTF87382.1"/>
    <property type="molecule type" value="Genomic_DNA"/>
</dbReference>
<protein>
    <submittedName>
        <fullName evidence="2">Uncharacterized protein</fullName>
    </submittedName>
</protein>
<dbReference type="Gramene" id="mRNA:HanXRQr2_Chr17g0824511">
    <property type="protein sequence ID" value="mRNA:HanXRQr2_Chr17g0824511"/>
    <property type="gene ID" value="HanXRQr2_Chr17g0824511"/>
</dbReference>